<dbReference type="RefSeq" id="WP_097328871.1">
    <property type="nucleotide sequence ID" value="NZ_OBDY01000044.1"/>
</dbReference>
<accession>A0A285KJR0</accession>
<gene>
    <name evidence="3" type="ORF">SAMN05421748_14437</name>
</gene>
<keyword evidence="4" id="KW-1185">Reference proteome</keyword>
<feature type="chain" id="PRO_5038643347" description="Lipoprotein" evidence="2">
    <location>
        <begin position="29"/>
        <end position="127"/>
    </location>
</feature>
<dbReference type="PROSITE" id="PS51257">
    <property type="entry name" value="PROKAR_LIPOPROTEIN"/>
    <property type="match status" value="1"/>
</dbReference>
<dbReference type="Proteomes" id="UP000219612">
    <property type="component" value="Unassembled WGS sequence"/>
</dbReference>
<keyword evidence="2" id="KW-0732">Signal</keyword>
<evidence type="ECO:0000256" key="1">
    <source>
        <dbReference type="SAM" id="MobiDB-lite"/>
    </source>
</evidence>
<proteinExistence type="predicted"/>
<dbReference type="EMBL" id="OBDY01000044">
    <property type="protein sequence ID" value="SNY72869.1"/>
    <property type="molecule type" value="Genomic_DNA"/>
</dbReference>
<reference evidence="3 4" key="1">
    <citation type="submission" date="2017-09" db="EMBL/GenBank/DDBJ databases">
        <authorList>
            <person name="Ehlers B."/>
            <person name="Leendertz F.H."/>
        </authorList>
    </citation>
    <scope>NUCLEOTIDE SEQUENCE [LARGE SCALE GENOMIC DNA]</scope>
    <source>
        <strain evidence="3 4">CGMCC 4.6857</strain>
    </source>
</reference>
<dbReference type="AlphaFoldDB" id="A0A285KJR0"/>
<organism evidence="3 4">
    <name type="scientific">Paractinoplanes atraurantiacus</name>
    <dbReference type="NCBI Taxonomy" id="1036182"/>
    <lineage>
        <taxon>Bacteria</taxon>
        <taxon>Bacillati</taxon>
        <taxon>Actinomycetota</taxon>
        <taxon>Actinomycetes</taxon>
        <taxon>Micromonosporales</taxon>
        <taxon>Micromonosporaceae</taxon>
        <taxon>Paractinoplanes</taxon>
    </lineage>
</organism>
<feature type="signal peptide" evidence="2">
    <location>
        <begin position="1"/>
        <end position="28"/>
    </location>
</feature>
<evidence type="ECO:0008006" key="5">
    <source>
        <dbReference type="Google" id="ProtNLM"/>
    </source>
</evidence>
<evidence type="ECO:0000256" key="2">
    <source>
        <dbReference type="SAM" id="SignalP"/>
    </source>
</evidence>
<evidence type="ECO:0000313" key="4">
    <source>
        <dbReference type="Proteomes" id="UP000219612"/>
    </source>
</evidence>
<protein>
    <recommendedName>
        <fullName evidence="5">Lipoprotein</fullName>
    </recommendedName>
</protein>
<feature type="region of interest" description="Disordered" evidence="1">
    <location>
        <begin position="97"/>
        <end position="127"/>
    </location>
</feature>
<name>A0A285KJR0_9ACTN</name>
<dbReference type="OrthoDB" id="3402509at2"/>
<evidence type="ECO:0000313" key="3">
    <source>
        <dbReference type="EMBL" id="SNY72869.1"/>
    </source>
</evidence>
<sequence length="127" mass="13743">MKSRTVALAGVLLALAAAAIGCEPASYATRMKFLDEMAAKGIEYRTQLHAQRTSPDEAACTIGWRLLDADAPSDEEGDFRSEQWRAEVKEAYVKSCMTGEPLPKPDPSGVKARTPVPITSAVPRPRP</sequence>